<keyword evidence="1" id="KW-0805">Transcription regulation</keyword>
<evidence type="ECO:0000256" key="2">
    <source>
        <dbReference type="ARBA" id="ARBA00023125"/>
    </source>
</evidence>
<dbReference type="EMBL" id="CP014163">
    <property type="protein sequence ID" value="AMB98650.1"/>
    <property type="molecule type" value="Genomic_DNA"/>
</dbReference>
<protein>
    <submittedName>
        <fullName evidence="4">Uncharacterized protein</fullName>
    </submittedName>
</protein>
<dbReference type="InterPro" id="IPR036388">
    <property type="entry name" value="WH-like_DNA-bd_sf"/>
</dbReference>
<dbReference type="Pfam" id="PF01047">
    <property type="entry name" value="MarR"/>
    <property type="match status" value="1"/>
</dbReference>
<dbReference type="Proteomes" id="UP000062260">
    <property type="component" value="Chromosome"/>
</dbReference>
<dbReference type="InterPro" id="IPR036390">
    <property type="entry name" value="WH_DNA-bd_sf"/>
</dbReference>
<dbReference type="OrthoDB" id="2612963at2"/>
<keyword evidence="3" id="KW-0804">Transcription</keyword>
<keyword evidence="2" id="KW-0238">DNA-binding</keyword>
<dbReference type="PANTHER" id="PTHR42756">
    <property type="entry name" value="TRANSCRIPTIONAL REGULATOR, MARR"/>
    <property type="match status" value="1"/>
</dbReference>
<name>A0A109RHI9_9LACT</name>
<sequence length="143" mass="16245">MKAFSNQPLGKLLALRHLNIEFIQHQLKNHDINPMQAHAIYFIKEHPYCQQKTLAGFLGKPNSTTANLISALEKKGYLSRQTASDNDRSKELFLTDSGQAMATQLSQTFDALNQRLIANLTDQDISLFSRLVDQMINNQIEKE</sequence>
<accession>A0A109RHI9</accession>
<keyword evidence="5" id="KW-1185">Reference proteome</keyword>
<organism evidence="4 5">
    <name type="scientific">Aerococcus urinaehominis</name>
    <dbReference type="NCBI Taxonomy" id="128944"/>
    <lineage>
        <taxon>Bacteria</taxon>
        <taxon>Bacillati</taxon>
        <taxon>Bacillota</taxon>
        <taxon>Bacilli</taxon>
        <taxon>Lactobacillales</taxon>
        <taxon>Aerococcaceae</taxon>
        <taxon>Aerococcus</taxon>
    </lineage>
</organism>
<dbReference type="KEGG" id="auh:AWM75_00965"/>
<evidence type="ECO:0000256" key="1">
    <source>
        <dbReference type="ARBA" id="ARBA00023015"/>
    </source>
</evidence>
<dbReference type="SUPFAM" id="SSF46785">
    <property type="entry name" value="Winged helix' DNA-binding domain"/>
    <property type="match status" value="1"/>
</dbReference>
<dbReference type="GO" id="GO:0003700">
    <property type="term" value="F:DNA-binding transcription factor activity"/>
    <property type="evidence" value="ECO:0007669"/>
    <property type="project" value="InterPro"/>
</dbReference>
<dbReference type="PRINTS" id="PR00598">
    <property type="entry name" value="HTHMARR"/>
</dbReference>
<evidence type="ECO:0000256" key="3">
    <source>
        <dbReference type="ARBA" id="ARBA00023163"/>
    </source>
</evidence>
<evidence type="ECO:0000313" key="5">
    <source>
        <dbReference type="Proteomes" id="UP000062260"/>
    </source>
</evidence>
<gene>
    <name evidence="4" type="ORF">AWM75_00965</name>
</gene>
<reference evidence="4 5" key="1">
    <citation type="journal article" date="2016" name="Genome Announc.">
        <title>Complete Genome Sequences of Aerococcus christensenii CCUG 28831T, Aerococcus sanguinicola CCUG 43001T, Aerococcus urinae CCUG 36881T, Aerococcus urinaeequi CCUG 28094T, Aerococcus urinaehominis CCUG 42038 BT, and Aerococcus viridans CCUG 4311T.</title>
        <authorList>
            <person name="Carkaci D."/>
            <person name="Dargis R."/>
            <person name="Nielsen X.C."/>
            <person name="Skovgaard O."/>
            <person name="Fuursted K."/>
            <person name="Christensen J.J."/>
        </authorList>
    </citation>
    <scope>NUCLEOTIDE SEQUENCE [LARGE SCALE GENOMIC DNA]</scope>
    <source>
        <strain evidence="4 5">CCUG42038B</strain>
    </source>
</reference>
<evidence type="ECO:0000313" key="4">
    <source>
        <dbReference type="EMBL" id="AMB98650.1"/>
    </source>
</evidence>
<dbReference type="STRING" id="128944.AWM75_00965"/>
<dbReference type="AlphaFoldDB" id="A0A109RHI9"/>
<dbReference type="GO" id="GO:0003677">
    <property type="term" value="F:DNA binding"/>
    <property type="evidence" value="ECO:0007669"/>
    <property type="project" value="UniProtKB-KW"/>
</dbReference>
<dbReference type="InterPro" id="IPR000835">
    <property type="entry name" value="HTH_MarR-typ"/>
</dbReference>
<dbReference type="Gene3D" id="1.10.10.10">
    <property type="entry name" value="Winged helix-like DNA-binding domain superfamily/Winged helix DNA-binding domain"/>
    <property type="match status" value="1"/>
</dbReference>
<proteinExistence type="predicted"/>
<dbReference type="PANTHER" id="PTHR42756:SF1">
    <property type="entry name" value="TRANSCRIPTIONAL REPRESSOR OF EMRAB OPERON"/>
    <property type="match status" value="1"/>
</dbReference>
<dbReference type="PROSITE" id="PS50995">
    <property type="entry name" value="HTH_MARR_2"/>
    <property type="match status" value="1"/>
</dbReference>
<dbReference type="RefSeq" id="WP_067977309.1">
    <property type="nucleotide sequence ID" value="NZ_CP014163.1"/>
</dbReference>
<dbReference type="SMART" id="SM00347">
    <property type="entry name" value="HTH_MARR"/>
    <property type="match status" value="1"/>
</dbReference>
<reference evidence="5" key="2">
    <citation type="submission" date="2016-01" db="EMBL/GenBank/DDBJ databases">
        <title>Six Aerococcus type strain genome sequencing and assembly using PacBio and Illumina Hiseq.</title>
        <authorList>
            <person name="Carkaci D."/>
            <person name="Dargis R."/>
            <person name="Nielsen X.C."/>
            <person name="Skovgaard O."/>
            <person name="Fuursted K."/>
            <person name="Christensen J.J."/>
        </authorList>
    </citation>
    <scope>NUCLEOTIDE SEQUENCE [LARGE SCALE GENOMIC DNA]</scope>
    <source>
        <strain evidence="5">CCUG42038B</strain>
    </source>
</reference>